<name>A0AAD6XDV3_9AGAR</name>
<keyword evidence="2" id="KW-1185">Reference proteome</keyword>
<sequence length="76" mass="8389">MGSTREAPQTYFLRPLLGLNPRSMLAVIFTETSLMPIRHRHTILALRYGVRSDICAMVTVYGGTLNVSRVAVAPTV</sequence>
<organism evidence="1 2">
    <name type="scientific">Mycena belliarum</name>
    <dbReference type="NCBI Taxonomy" id="1033014"/>
    <lineage>
        <taxon>Eukaryota</taxon>
        <taxon>Fungi</taxon>
        <taxon>Dikarya</taxon>
        <taxon>Basidiomycota</taxon>
        <taxon>Agaricomycotina</taxon>
        <taxon>Agaricomycetes</taxon>
        <taxon>Agaricomycetidae</taxon>
        <taxon>Agaricales</taxon>
        <taxon>Marasmiineae</taxon>
        <taxon>Mycenaceae</taxon>
        <taxon>Mycena</taxon>
    </lineage>
</organism>
<evidence type="ECO:0000313" key="1">
    <source>
        <dbReference type="EMBL" id="KAJ7068991.1"/>
    </source>
</evidence>
<reference evidence="1" key="1">
    <citation type="submission" date="2023-03" db="EMBL/GenBank/DDBJ databases">
        <title>Massive genome expansion in bonnet fungi (Mycena s.s.) driven by repeated elements and novel gene families across ecological guilds.</title>
        <authorList>
            <consortium name="Lawrence Berkeley National Laboratory"/>
            <person name="Harder C.B."/>
            <person name="Miyauchi S."/>
            <person name="Viragh M."/>
            <person name="Kuo A."/>
            <person name="Thoen E."/>
            <person name="Andreopoulos B."/>
            <person name="Lu D."/>
            <person name="Skrede I."/>
            <person name="Drula E."/>
            <person name="Henrissat B."/>
            <person name="Morin E."/>
            <person name="Kohler A."/>
            <person name="Barry K."/>
            <person name="LaButti K."/>
            <person name="Morin E."/>
            <person name="Salamov A."/>
            <person name="Lipzen A."/>
            <person name="Mereny Z."/>
            <person name="Hegedus B."/>
            <person name="Baldrian P."/>
            <person name="Stursova M."/>
            <person name="Weitz H."/>
            <person name="Taylor A."/>
            <person name="Grigoriev I.V."/>
            <person name="Nagy L.G."/>
            <person name="Martin F."/>
            <person name="Kauserud H."/>
        </authorList>
    </citation>
    <scope>NUCLEOTIDE SEQUENCE</scope>
    <source>
        <strain evidence="1">CBHHK173m</strain>
    </source>
</reference>
<accession>A0AAD6XDV3</accession>
<comment type="caution">
    <text evidence="1">The sequence shown here is derived from an EMBL/GenBank/DDBJ whole genome shotgun (WGS) entry which is preliminary data.</text>
</comment>
<gene>
    <name evidence="1" type="ORF">B0H15DRAFT_871491</name>
</gene>
<dbReference type="Proteomes" id="UP001222325">
    <property type="component" value="Unassembled WGS sequence"/>
</dbReference>
<dbReference type="EMBL" id="JARJCN010000141">
    <property type="protein sequence ID" value="KAJ7068991.1"/>
    <property type="molecule type" value="Genomic_DNA"/>
</dbReference>
<evidence type="ECO:0000313" key="2">
    <source>
        <dbReference type="Proteomes" id="UP001222325"/>
    </source>
</evidence>
<dbReference type="AlphaFoldDB" id="A0AAD6XDV3"/>
<proteinExistence type="predicted"/>
<protein>
    <submittedName>
        <fullName evidence="1">Uncharacterized protein</fullName>
    </submittedName>
</protein>